<organism evidence="7 8">
    <name type="scientific">Pontibacter populi</name>
    <dbReference type="NCBI Taxonomy" id="890055"/>
    <lineage>
        <taxon>Bacteria</taxon>
        <taxon>Pseudomonadati</taxon>
        <taxon>Bacteroidota</taxon>
        <taxon>Cytophagia</taxon>
        <taxon>Cytophagales</taxon>
        <taxon>Hymenobacteraceae</taxon>
        <taxon>Pontibacter</taxon>
    </lineage>
</organism>
<feature type="domain" description="Integral membrane bound transporter" evidence="6">
    <location>
        <begin position="33"/>
        <end position="155"/>
    </location>
</feature>
<dbReference type="InterPro" id="IPR049453">
    <property type="entry name" value="Memb_transporter_dom"/>
</dbReference>
<evidence type="ECO:0000256" key="5">
    <source>
        <dbReference type="SAM" id="Phobius"/>
    </source>
</evidence>
<proteinExistence type="predicted"/>
<gene>
    <name evidence="7" type="ORF">KYK27_11925</name>
</gene>
<keyword evidence="3 5" id="KW-1133">Transmembrane helix</keyword>
<dbReference type="Pfam" id="PF13515">
    <property type="entry name" value="FUSC_2"/>
    <property type="match status" value="1"/>
</dbReference>
<feature type="transmembrane region" description="Helical" evidence="5">
    <location>
        <begin position="80"/>
        <end position="106"/>
    </location>
</feature>
<feature type="transmembrane region" description="Helical" evidence="5">
    <location>
        <begin position="142"/>
        <end position="162"/>
    </location>
</feature>
<dbReference type="Proteomes" id="UP000774935">
    <property type="component" value="Unassembled WGS sequence"/>
</dbReference>
<evidence type="ECO:0000256" key="4">
    <source>
        <dbReference type="ARBA" id="ARBA00023136"/>
    </source>
</evidence>
<dbReference type="RefSeq" id="WP_199110280.1">
    <property type="nucleotide sequence ID" value="NZ_JAHWXQ010000003.1"/>
</dbReference>
<evidence type="ECO:0000259" key="6">
    <source>
        <dbReference type="Pfam" id="PF13515"/>
    </source>
</evidence>
<dbReference type="EMBL" id="JAHWXQ010000003">
    <property type="protein sequence ID" value="MBW3365760.1"/>
    <property type="molecule type" value="Genomic_DNA"/>
</dbReference>
<evidence type="ECO:0000313" key="7">
    <source>
        <dbReference type="EMBL" id="MBW3365760.1"/>
    </source>
</evidence>
<keyword evidence="8" id="KW-1185">Reference proteome</keyword>
<evidence type="ECO:0000313" key="8">
    <source>
        <dbReference type="Proteomes" id="UP000774935"/>
    </source>
</evidence>
<evidence type="ECO:0000256" key="3">
    <source>
        <dbReference type="ARBA" id="ARBA00022989"/>
    </source>
</evidence>
<sequence>MKSITETMAARQFSIDADMILYIIRCSVGFLIGYALYLAFPQFELYWTMLSIILVLSPEVKDSPRLTNERVKSNLIGSSVGLFCFILPVHQVVMMVLGISMAIFICHFLKLMSVARTAVVALIIVVIHEQESMTYWSAVERFVSVTLGCLIGLAVSTVTAFLSETIKKKTN</sequence>
<feature type="transmembrane region" description="Helical" evidence="5">
    <location>
        <begin position="20"/>
        <end position="40"/>
    </location>
</feature>
<keyword evidence="4 5" id="KW-0472">Membrane</keyword>
<comment type="subcellular location">
    <subcellularLocation>
        <location evidence="1">Membrane</location>
        <topology evidence="1">Multi-pass membrane protein</topology>
    </subcellularLocation>
</comment>
<protein>
    <submittedName>
        <fullName evidence="7">FUSC family protein</fullName>
    </submittedName>
</protein>
<evidence type="ECO:0000256" key="2">
    <source>
        <dbReference type="ARBA" id="ARBA00022692"/>
    </source>
</evidence>
<comment type="caution">
    <text evidence="7">The sequence shown here is derived from an EMBL/GenBank/DDBJ whole genome shotgun (WGS) entry which is preliminary data.</text>
</comment>
<evidence type="ECO:0000256" key="1">
    <source>
        <dbReference type="ARBA" id="ARBA00004141"/>
    </source>
</evidence>
<accession>A0ABS6XCN7</accession>
<name>A0ABS6XCN7_9BACT</name>
<keyword evidence="2 5" id="KW-0812">Transmembrane</keyword>
<reference evidence="7 8" key="1">
    <citation type="submission" date="2021-07" db="EMBL/GenBank/DDBJ databases">
        <authorList>
            <person name="Kim M.K."/>
        </authorList>
    </citation>
    <scope>NUCLEOTIDE SEQUENCE [LARGE SCALE GENOMIC DNA]</scope>
    <source>
        <strain evidence="7 8">HLY7-15</strain>
    </source>
</reference>
<feature type="transmembrane region" description="Helical" evidence="5">
    <location>
        <begin position="113"/>
        <end position="130"/>
    </location>
</feature>